<dbReference type="PIRSF" id="PIRSF018774">
    <property type="entry name" value="GOGAT_lg_dom1"/>
    <property type="match status" value="1"/>
</dbReference>
<dbReference type="InterPro" id="IPR029055">
    <property type="entry name" value="Ntn_hydrolases_N"/>
</dbReference>
<dbReference type="EMBL" id="CP073355">
    <property type="protein sequence ID" value="URA10742.1"/>
    <property type="molecule type" value="Genomic_DNA"/>
</dbReference>
<keyword evidence="2" id="KW-0472">Membrane</keyword>
<dbReference type="InterPro" id="IPR017932">
    <property type="entry name" value="GATase_2_dom"/>
</dbReference>
<gene>
    <name evidence="4" type="ORF">KDW03_02765</name>
</gene>
<accession>A0AAX3BEK7</accession>
<dbReference type="PROSITE" id="PS51278">
    <property type="entry name" value="GATASE_TYPE_2"/>
    <property type="match status" value="1"/>
</dbReference>
<keyword evidence="2" id="KW-0812">Transmembrane</keyword>
<evidence type="ECO:0000259" key="3">
    <source>
        <dbReference type="PROSITE" id="PS51278"/>
    </source>
</evidence>
<dbReference type="Pfam" id="PF00310">
    <property type="entry name" value="GATase_2"/>
    <property type="match status" value="1"/>
</dbReference>
<dbReference type="AlphaFoldDB" id="A0AAX3BEK7"/>
<protein>
    <submittedName>
        <fullName evidence="4">Glutamine amidotransferase family protein</fullName>
    </submittedName>
</protein>
<evidence type="ECO:0000256" key="2">
    <source>
        <dbReference type="SAM" id="Phobius"/>
    </source>
</evidence>
<dbReference type="CDD" id="cd01907">
    <property type="entry name" value="GlxB"/>
    <property type="match status" value="1"/>
</dbReference>
<organism evidence="4 5">
    <name type="scientific">Thermospira aquatica</name>
    <dbReference type="NCBI Taxonomy" id="2828656"/>
    <lineage>
        <taxon>Bacteria</taxon>
        <taxon>Pseudomonadati</taxon>
        <taxon>Spirochaetota</taxon>
        <taxon>Spirochaetia</taxon>
        <taxon>Brevinematales</taxon>
        <taxon>Thermospiraceae</taxon>
        <taxon>Thermospira</taxon>
    </lineage>
</organism>
<reference evidence="4" key="2">
    <citation type="submission" date="2022-06" db="EMBL/GenBank/DDBJ databases">
        <title>Thermospira aquatica gen. nov., sp. nov.</title>
        <authorList>
            <person name="Ben Ali Gam Z."/>
            <person name="Labat M."/>
        </authorList>
    </citation>
    <scope>NUCLEOTIDE SEQUENCE</scope>
    <source>
        <strain evidence="4">F1F22</strain>
    </source>
</reference>
<evidence type="ECO:0000313" key="5">
    <source>
        <dbReference type="Proteomes" id="UP001056539"/>
    </source>
</evidence>
<proteinExistence type="predicted"/>
<name>A0AAX3BEK7_9SPIR</name>
<dbReference type="InterPro" id="IPR012375">
    <property type="entry name" value="Glu_synth_lsu_1"/>
</dbReference>
<dbReference type="Proteomes" id="UP001056539">
    <property type="component" value="Chromosome"/>
</dbReference>
<dbReference type="SUPFAM" id="SSF56235">
    <property type="entry name" value="N-terminal nucleophile aminohydrolases (Ntn hydrolases)"/>
    <property type="match status" value="1"/>
</dbReference>
<reference evidence="4" key="1">
    <citation type="submission" date="2021-04" db="EMBL/GenBank/DDBJ databases">
        <authorList>
            <person name="Postec A."/>
        </authorList>
    </citation>
    <scope>NUCLEOTIDE SEQUENCE</scope>
    <source>
        <strain evidence="4">F1F22</strain>
    </source>
</reference>
<evidence type="ECO:0000313" key="4">
    <source>
        <dbReference type="EMBL" id="URA10742.1"/>
    </source>
</evidence>
<evidence type="ECO:0000256" key="1">
    <source>
        <dbReference type="PIRSR" id="PIRSR018774-1"/>
    </source>
</evidence>
<keyword evidence="2" id="KW-1133">Transmembrane helix</keyword>
<feature type="transmembrane region" description="Helical" evidence="2">
    <location>
        <begin position="290"/>
        <end position="312"/>
    </location>
</feature>
<feature type="active site" description="For GATase activity" evidence="1">
    <location>
        <position position="19"/>
    </location>
</feature>
<dbReference type="Gene3D" id="3.60.20.10">
    <property type="entry name" value="Glutamine Phosphoribosylpyrophosphate, subunit 1, domain 1"/>
    <property type="match status" value="1"/>
</dbReference>
<sequence length="367" mass="42046">MPYTYEDVIPYGEKDTSGCGLIGFIHRDGRKEDGNNIIRAIEHMRERGNGLGGGFAVYGLYESYKDHYALHMMYDNNEARKETESFIKSSFAIDLEEQIPTRPNKNITNPPLFYRYFCKIPETYLQFKEADDYVREKVIAINKYINGAFVLSSGKNMGAFKGVGEAHDIGDFFRLDEYKAHTWIAHSRFPTNTPGWWGGAHPFTMLNYSVVHNGEISSYGINRRYLESFGYECSMRTDTEVVAYGVDLLRRRHKLPWKAVASVFASKFWKDIDKLSPEERDLHIRLRSSYGGLLFNGPFAFIIGFEGGFMAIADRGKLRPMVVGYKGDSVYVSSEEASIRLIQPDLDRIWHPRAGEPVFAFLKGYEE</sequence>
<dbReference type="KEGG" id="taqu:KDW03_02765"/>
<feature type="domain" description="Glutamine amidotransferase type-2" evidence="3">
    <location>
        <begin position="19"/>
        <end position="367"/>
    </location>
</feature>
<keyword evidence="5" id="KW-1185">Reference proteome</keyword>
<dbReference type="RefSeq" id="WP_271435871.1">
    <property type="nucleotide sequence ID" value="NZ_CP073355.1"/>
</dbReference>
<keyword evidence="4" id="KW-0315">Glutamine amidotransferase</keyword>